<accession>A0A937UR15</accession>
<gene>
    <name evidence="4" type="ORF">I7412_08930</name>
</gene>
<comment type="caution">
    <text evidence="4">The sequence shown here is derived from an EMBL/GenBank/DDBJ whole genome shotgun (WGS) entry which is preliminary data.</text>
</comment>
<comment type="similarity">
    <text evidence="1">Belongs to the short-chain dehydrogenases/reductases (SDR) family.</text>
</comment>
<dbReference type="AlphaFoldDB" id="A0A937UR15"/>
<keyword evidence="3" id="KW-0520">NAD</keyword>
<dbReference type="GO" id="GO:0016491">
    <property type="term" value="F:oxidoreductase activity"/>
    <property type="evidence" value="ECO:0007669"/>
    <property type="project" value="UniProtKB-KW"/>
</dbReference>
<dbReference type="EMBL" id="JAEACQ010000159">
    <property type="protein sequence ID" value="MBL7627286.1"/>
    <property type="molecule type" value="Genomic_DNA"/>
</dbReference>
<dbReference type="PRINTS" id="PR00081">
    <property type="entry name" value="GDHRDH"/>
</dbReference>
<evidence type="ECO:0000313" key="4">
    <source>
        <dbReference type="EMBL" id="MBL7627286.1"/>
    </source>
</evidence>
<protein>
    <submittedName>
        <fullName evidence="4">Mycofactocin-coupled SDR family oxidoreductase</fullName>
    </submittedName>
</protein>
<evidence type="ECO:0000313" key="5">
    <source>
        <dbReference type="Proteomes" id="UP000604475"/>
    </source>
</evidence>
<evidence type="ECO:0000256" key="3">
    <source>
        <dbReference type="ARBA" id="ARBA00023027"/>
    </source>
</evidence>
<dbReference type="InterPro" id="IPR036291">
    <property type="entry name" value="NAD(P)-bd_dom_sf"/>
</dbReference>
<evidence type="ECO:0000256" key="2">
    <source>
        <dbReference type="ARBA" id="ARBA00023002"/>
    </source>
</evidence>
<dbReference type="PANTHER" id="PTHR24321">
    <property type="entry name" value="DEHYDROGENASES, SHORT CHAIN"/>
    <property type="match status" value="1"/>
</dbReference>
<name>A0A937UR15_9ACTN</name>
<dbReference type="Proteomes" id="UP000604475">
    <property type="component" value="Unassembled WGS sequence"/>
</dbReference>
<keyword evidence="2" id="KW-0560">Oxidoreductase</keyword>
<keyword evidence="5" id="KW-1185">Reference proteome</keyword>
<dbReference type="FunFam" id="3.40.50.720:FF:000084">
    <property type="entry name" value="Short-chain dehydrogenase reductase"/>
    <property type="match status" value="1"/>
</dbReference>
<dbReference type="RefSeq" id="WP_203003777.1">
    <property type="nucleotide sequence ID" value="NZ_JADWYU010000152.1"/>
</dbReference>
<reference evidence="4" key="1">
    <citation type="submission" date="2020-12" db="EMBL/GenBank/DDBJ databases">
        <title>Genomic characterization of non-nitrogen-fixing Frankia strains.</title>
        <authorList>
            <person name="Carlos-Shanley C."/>
            <person name="Guerra T."/>
            <person name="Hahn D."/>
        </authorList>
    </citation>
    <scope>NUCLEOTIDE SEQUENCE</scope>
    <source>
        <strain evidence="4">CN6</strain>
    </source>
</reference>
<dbReference type="NCBIfam" id="TIGR03971">
    <property type="entry name" value="SDR_subfam_1"/>
    <property type="match status" value="1"/>
</dbReference>
<dbReference type="InterPro" id="IPR002347">
    <property type="entry name" value="SDR_fam"/>
</dbReference>
<evidence type="ECO:0000256" key="1">
    <source>
        <dbReference type="ARBA" id="ARBA00006484"/>
    </source>
</evidence>
<dbReference type="SUPFAM" id="SSF51735">
    <property type="entry name" value="NAD(P)-binding Rossmann-fold domains"/>
    <property type="match status" value="1"/>
</dbReference>
<dbReference type="InterPro" id="IPR023985">
    <property type="entry name" value="SDR_subfam_1"/>
</dbReference>
<dbReference type="Gene3D" id="3.40.50.720">
    <property type="entry name" value="NAD(P)-binding Rossmann-like Domain"/>
    <property type="match status" value="1"/>
</dbReference>
<dbReference type="CDD" id="cd05233">
    <property type="entry name" value="SDR_c"/>
    <property type="match status" value="1"/>
</dbReference>
<organism evidence="4 5">
    <name type="scientific">Frankia nepalensis</name>
    <dbReference type="NCBI Taxonomy" id="1836974"/>
    <lineage>
        <taxon>Bacteria</taxon>
        <taxon>Bacillati</taxon>
        <taxon>Actinomycetota</taxon>
        <taxon>Actinomycetes</taxon>
        <taxon>Frankiales</taxon>
        <taxon>Frankiaceae</taxon>
        <taxon>Frankia</taxon>
    </lineage>
</organism>
<dbReference type="Pfam" id="PF00106">
    <property type="entry name" value="adh_short"/>
    <property type="match status" value="1"/>
</dbReference>
<proteinExistence type="inferred from homology"/>
<dbReference type="PANTHER" id="PTHR24321:SF8">
    <property type="entry name" value="ESTRADIOL 17-BETA-DEHYDROGENASE 8-RELATED"/>
    <property type="match status" value="1"/>
</dbReference>
<sequence>MGKLDGKVAFITGAGRGQGRSHAIKLASEGASIIAVDICEDIPTVNYEMASAEDLAQTVKEVEAAGGSIVAVKADVRIKEQLKAALDQGLAQFGKVDIVLANAGILPMNDRTLIEGFIDGMDVDFVGAHNTVAVVAPHLQAGASIIITGSTAGLMKNTTEAMGKTGGVAYSFAKRLVFQYVETLALQLAPHNIRLNAIHPTNVNTRLLQNDDIYRAFRPDLVAEGKTPTREDAEVAFPFMQPMPISFLEPGDVSALVLFLASEDSRYITGLNIRLDAGAMLKGEIAIGS</sequence>